<dbReference type="Gene3D" id="3.40.1530.20">
    <property type="entry name" value="Protein of unknown function (DUF1491)"/>
    <property type="match status" value="1"/>
</dbReference>
<gene>
    <name evidence="1" type="ORF">ACFOOT_05455</name>
</gene>
<name>A0ABV7V129_9SPHN</name>
<dbReference type="Pfam" id="PF07372">
    <property type="entry name" value="DUF1491"/>
    <property type="match status" value="1"/>
</dbReference>
<accession>A0ABV7V129</accession>
<protein>
    <submittedName>
        <fullName evidence="1">DUF1491 family protein</fullName>
    </submittedName>
</protein>
<evidence type="ECO:0000313" key="2">
    <source>
        <dbReference type="Proteomes" id="UP001595683"/>
    </source>
</evidence>
<dbReference type="RefSeq" id="WP_191322878.1">
    <property type="nucleotide sequence ID" value="NZ_BMZP01000002.1"/>
</dbReference>
<comment type="caution">
    <text evidence="1">The sequence shown here is derived from an EMBL/GenBank/DDBJ whole genome shotgun (WGS) entry which is preliminary data.</text>
</comment>
<evidence type="ECO:0000313" key="1">
    <source>
        <dbReference type="EMBL" id="MFC3670862.1"/>
    </source>
</evidence>
<dbReference type="EMBL" id="JBHRYE010000010">
    <property type="protein sequence ID" value="MFC3670862.1"/>
    <property type="molecule type" value="Genomic_DNA"/>
</dbReference>
<reference evidence="2" key="1">
    <citation type="journal article" date="2019" name="Int. J. Syst. Evol. Microbiol.">
        <title>The Global Catalogue of Microorganisms (GCM) 10K type strain sequencing project: providing services to taxonomists for standard genome sequencing and annotation.</title>
        <authorList>
            <consortium name="The Broad Institute Genomics Platform"/>
            <consortium name="The Broad Institute Genome Sequencing Center for Infectious Disease"/>
            <person name="Wu L."/>
            <person name="Ma J."/>
        </authorList>
    </citation>
    <scope>NUCLEOTIDE SEQUENCE [LARGE SCALE GENOMIC DNA]</scope>
    <source>
        <strain evidence="2">KCTC 42224</strain>
    </source>
</reference>
<keyword evidence="2" id="KW-1185">Reference proteome</keyword>
<dbReference type="Proteomes" id="UP001595683">
    <property type="component" value="Unassembled WGS sequence"/>
</dbReference>
<dbReference type="InterPro" id="IPR009964">
    <property type="entry name" value="DUF1491"/>
</dbReference>
<proteinExistence type="predicted"/>
<sequence>MSTRLPARIEAQGWIRAVQAAGGFAMVLHKGDPDAGTIALVTLENTAEHGELARLWERLPQADGARPWTVTKAQDPESKQEFNDYIARRTARDPDLWLLELTIADAQQFIGNFAGEG</sequence>
<organism evidence="1 2">
    <name type="scientific">Novosphingobium pokkalii</name>
    <dbReference type="NCBI Taxonomy" id="1770194"/>
    <lineage>
        <taxon>Bacteria</taxon>
        <taxon>Pseudomonadati</taxon>
        <taxon>Pseudomonadota</taxon>
        <taxon>Alphaproteobacteria</taxon>
        <taxon>Sphingomonadales</taxon>
        <taxon>Sphingomonadaceae</taxon>
        <taxon>Novosphingobium</taxon>
    </lineage>
</organism>